<protein>
    <recommendedName>
        <fullName evidence="4">T9SS type A sorting domain-containing protein</fullName>
    </recommendedName>
</protein>
<evidence type="ECO:0000313" key="2">
    <source>
        <dbReference type="EMBL" id="MBI5171010.1"/>
    </source>
</evidence>
<sequence>MTRPSHIVRSALLALALVLPAAPPARALDVVPVDPGRLTVDAFTQTIESAHFRIQFDLTRPDMVGMLIFKDRDPYRDLASEENTQTEFFGQDMRGTASRGSIDLPHLVEINWQVDARSDRAAQISTRTVSDGRPPVLTRYWFYGDRPWFVVERTILYSEVPYTGSYQDFVPRVGFYDTYRAMRYRDTNGALQQRGYCATPCVTEGWDGRWLQQVGYRLGLGQSVATIYPNTVPAGQRFVRGYGPNTWAGWAAPLWDSTAHTADETHRMIVAFSTQPDSIRQLDSLWTAFSSGAVTLDAPTSPAAPAAALQLSLGPNPSHGSGPVHVAWSLPHAQHARVEVLDVSGRRVATLFDGEAPAGGMRETWSGREAQPGLYWARLTTAAGVLTKTIVRMR</sequence>
<dbReference type="AlphaFoldDB" id="A0A933W3C7"/>
<name>A0A933W3C7_UNCEI</name>
<organism evidence="2 3">
    <name type="scientific">Eiseniibacteriota bacterium</name>
    <dbReference type="NCBI Taxonomy" id="2212470"/>
    <lineage>
        <taxon>Bacteria</taxon>
        <taxon>Candidatus Eiseniibacteriota</taxon>
    </lineage>
</organism>
<dbReference type="Gene3D" id="2.60.40.4070">
    <property type="match status" value="1"/>
</dbReference>
<feature type="chain" id="PRO_5036976442" description="T9SS type A sorting domain-containing protein" evidence="1">
    <location>
        <begin position="28"/>
        <end position="394"/>
    </location>
</feature>
<feature type="signal peptide" evidence="1">
    <location>
        <begin position="1"/>
        <end position="27"/>
    </location>
</feature>
<dbReference type="Proteomes" id="UP000696931">
    <property type="component" value="Unassembled WGS sequence"/>
</dbReference>
<proteinExistence type="predicted"/>
<keyword evidence="1" id="KW-0732">Signal</keyword>
<evidence type="ECO:0008006" key="4">
    <source>
        <dbReference type="Google" id="ProtNLM"/>
    </source>
</evidence>
<reference evidence="2" key="1">
    <citation type="submission" date="2020-07" db="EMBL/GenBank/DDBJ databases">
        <title>Huge and variable diversity of episymbiotic CPR bacteria and DPANN archaea in groundwater ecosystems.</title>
        <authorList>
            <person name="He C.Y."/>
            <person name="Keren R."/>
            <person name="Whittaker M."/>
            <person name="Farag I.F."/>
            <person name="Doudna J."/>
            <person name="Cate J.H.D."/>
            <person name="Banfield J.F."/>
        </authorList>
    </citation>
    <scope>NUCLEOTIDE SEQUENCE</scope>
    <source>
        <strain evidence="2">NC_groundwater_1813_Pr3_B-0.1um_71_17</strain>
    </source>
</reference>
<gene>
    <name evidence="2" type="ORF">HZA61_16105</name>
</gene>
<dbReference type="EMBL" id="JACRIW010000115">
    <property type="protein sequence ID" value="MBI5171010.1"/>
    <property type="molecule type" value="Genomic_DNA"/>
</dbReference>
<evidence type="ECO:0000256" key="1">
    <source>
        <dbReference type="SAM" id="SignalP"/>
    </source>
</evidence>
<accession>A0A933W3C7</accession>
<comment type="caution">
    <text evidence="2">The sequence shown here is derived from an EMBL/GenBank/DDBJ whole genome shotgun (WGS) entry which is preliminary data.</text>
</comment>
<evidence type="ECO:0000313" key="3">
    <source>
        <dbReference type="Proteomes" id="UP000696931"/>
    </source>
</evidence>